<evidence type="ECO:0000313" key="3">
    <source>
        <dbReference type="Proteomes" id="UP001430356"/>
    </source>
</evidence>
<feature type="region of interest" description="Disordered" evidence="1">
    <location>
        <begin position="175"/>
        <end position="255"/>
    </location>
</feature>
<name>A0AAW0F8J3_9TRYP</name>
<evidence type="ECO:0000256" key="1">
    <source>
        <dbReference type="SAM" id="MobiDB-lite"/>
    </source>
</evidence>
<dbReference type="AlphaFoldDB" id="A0AAW0F8J3"/>
<sequence length="579" mass="63043">MQSISACAAALRDALEKGDVVELEQAITAAEDTAHAAPHARKAPSSSSLGSLITQAKDMYLVHMEACRPYLKPLRRACKELSERGIFEALVKARGAPDEVQLCMYTDLCNAESLRHEIVEAQRLALQLLDSTSAEDLDDFLNECSPFLEDRTILALVQKREDLLRAERRRALGAATTTPLRVGGSRGPAATGWLERSGRDPLEELGRVTVEDDGVPPLSSRAHRASTRDSATRHTPQRSESSEDRARSSSTAPSAYPALRDALDRAHDAGLQRAVAEGASPWMQGMRAVRHQVYEEVARDEGDARRQLEEAEMEVRADAYALEMVARARWWWSAPAPESTAPNGRSRSRTPPPPPPEKEVAPVRRPPPPGTEMPPPPALTRLPSPPARAAPQASHGGVAGAVHQSVSSHVYATHSLAAFALRPAGGRQPTPTRPPRGGAAAAAAAVADGAIVGGNAVRHRVADELHTPRALRDTPNISPIKDMSTASGRVSLSEQDHLYPRGNTRHMDSTAVASHPLDLSPPLELRRIHARLRGMLQEEDIHRRDIEGTEDFDRSVFLFPVSARIALLRRTEAQRVRRL</sequence>
<protein>
    <submittedName>
        <fullName evidence="2">Uncharacterized protein</fullName>
    </submittedName>
</protein>
<feature type="compositionally biased region" description="Low complexity" evidence="1">
    <location>
        <begin position="336"/>
        <end position="345"/>
    </location>
</feature>
<dbReference type="Proteomes" id="UP001430356">
    <property type="component" value="Unassembled WGS sequence"/>
</dbReference>
<reference evidence="2 3" key="1">
    <citation type="journal article" date="2021" name="MBio">
        <title>A New Model Trypanosomatid, Novymonas esmeraldas: Genomic Perception of Its 'Candidatus Pandoraea novymonadis' Endosymbiont.</title>
        <authorList>
            <person name="Zakharova A."/>
            <person name="Saura A."/>
            <person name="Butenko A."/>
            <person name="Podesvova L."/>
            <person name="Warmusova S."/>
            <person name="Kostygov A.Y."/>
            <person name="Nenarokova A."/>
            <person name="Lukes J."/>
            <person name="Opperdoes F.R."/>
            <person name="Yurchenko V."/>
        </authorList>
    </citation>
    <scope>NUCLEOTIDE SEQUENCE [LARGE SCALE GENOMIC DNA]</scope>
    <source>
        <strain evidence="2 3">E262AT.01</strain>
    </source>
</reference>
<feature type="compositionally biased region" description="Pro residues" evidence="1">
    <location>
        <begin position="364"/>
        <end position="388"/>
    </location>
</feature>
<feature type="region of interest" description="Disordered" evidence="1">
    <location>
        <begin position="471"/>
        <end position="490"/>
    </location>
</feature>
<gene>
    <name evidence="2" type="ORF">NESM_000246500</name>
</gene>
<comment type="caution">
    <text evidence="2">The sequence shown here is derived from an EMBL/GenBank/DDBJ whole genome shotgun (WGS) entry which is preliminary data.</text>
</comment>
<keyword evidence="3" id="KW-1185">Reference proteome</keyword>
<evidence type="ECO:0000313" key="2">
    <source>
        <dbReference type="EMBL" id="KAK7201801.1"/>
    </source>
</evidence>
<organism evidence="2 3">
    <name type="scientific">Novymonas esmeraldas</name>
    <dbReference type="NCBI Taxonomy" id="1808958"/>
    <lineage>
        <taxon>Eukaryota</taxon>
        <taxon>Discoba</taxon>
        <taxon>Euglenozoa</taxon>
        <taxon>Kinetoplastea</taxon>
        <taxon>Metakinetoplastina</taxon>
        <taxon>Trypanosomatida</taxon>
        <taxon>Trypanosomatidae</taxon>
        <taxon>Novymonas</taxon>
    </lineage>
</organism>
<proteinExistence type="predicted"/>
<feature type="compositionally biased region" description="Basic and acidic residues" evidence="1">
    <location>
        <begin position="196"/>
        <end position="210"/>
    </location>
</feature>
<feature type="region of interest" description="Disordered" evidence="1">
    <location>
        <begin position="336"/>
        <end position="401"/>
    </location>
</feature>
<dbReference type="EMBL" id="JAECZO010000020">
    <property type="protein sequence ID" value="KAK7201801.1"/>
    <property type="molecule type" value="Genomic_DNA"/>
</dbReference>
<accession>A0AAW0F8J3</accession>